<feature type="transmembrane region" description="Helical" evidence="7">
    <location>
        <begin position="6"/>
        <end position="23"/>
    </location>
</feature>
<dbReference type="PANTHER" id="PTHR34582:SF6">
    <property type="entry name" value="UPF0702 TRANSMEMBRANE PROTEIN YCAP"/>
    <property type="match status" value="1"/>
</dbReference>
<feature type="domain" description="YetF C-terminal" evidence="8">
    <location>
        <begin position="79"/>
        <end position="203"/>
    </location>
</feature>
<evidence type="ECO:0000256" key="3">
    <source>
        <dbReference type="ARBA" id="ARBA00022475"/>
    </source>
</evidence>
<accession>A0A1M5P0I8</accession>
<dbReference type="InterPro" id="IPR023090">
    <property type="entry name" value="UPF0702_alpha/beta_dom_sf"/>
</dbReference>
<keyword evidence="6 7" id="KW-0472">Membrane</keyword>
<protein>
    <submittedName>
        <fullName evidence="9">Uncharacterized membrane protein YcaP, DUF421 family</fullName>
    </submittedName>
</protein>
<dbReference type="STRING" id="1123350.SAMN02744040_00320"/>
<comment type="subcellular location">
    <subcellularLocation>
        <location evidence="1">Cell membrane</location>
        <topology evidence="1">Multi-pass membrane protein</topology>
    </subcellularLocation>
</comment>
<evidence type="ECO:0000256" key="5">
    <source>
        <dbReference type="ARBA" id="ARBA00022989"/>
    </source>
</evidence>
<name>A0A1M5P0I8_9FIRM</name>
<keyword evidence="10" id="KW-1185">Reference proteome</keyword>
<keyword evidence="3" id="KW-1003">Cell membrane</keyword>
<keyword evidence="5 7" id="KW-1133">Transmembrane helix</keyword>
<dbReference type="RefSeq" id="WP_072723113.1">
    <property type="nucleotide sequence ID" value="NZ_FQXH01000005.1"/>
</dbReference>
<dbReference type="Proteomes" id="UP000242520">
    <property type="component" value="Unassembled WGS sequence"/>
</dbReference>
<evidence type="ECO:0000256" key="1">
    <source>
        <dbReference type="ARBA" id="ARBA00004651"/>
    </source>
</evidence>
<dbReference type="InterPro" id="IPR007353">
    <property type="entry name" value="DUF421"/>
</dbReference>
<evidence type="ECO:0000313" key="10">
    <source>
        <dbReference type="Proteomes" id="UP000242520"/>
    </source>
</evidence>
<evidence type="ECO:0000256" key="4">
    <source>
        <dbReference type="ARBA" id="ARBA00022692"/>
    </source>
</evidence>
<evidence type="ECO:0000313" key="9">
    <source>
        <dbReference type="EMBL" id="SHG95268.1"/>
    </source>
</evidence>
<dbReference type="EMBL" id="FQXH01000005">
    <property type="protein sequence ID" value="SHG95268.1"/>
    <property type="molecule type" value="Genomic_DNA"/>
</dbReference>
<keyword evidence="4 7" id="KW-0812">Transmembrane</keyword>
<evidence type="ECO:0000259" key="8">
    <source>
        <dbReference type="Pfam" id="PF04239"/>
    </source>
</evidence>
<proteinExistence type="inferred from homology"/>
<gene>
    <name evidence="9" type="ORF">SAMN02744040_00320</name>
</gene>
<dbReference type="PANTHER" id="PTHR34582">
    <property type="entry name" value="UPF0702 TRANSMEMBRANE PROTEIN YCAP"/>
    <property type="match status" value="1"/>
</dbReference>
<evidence type="ECO:0000256" key="2">
    <source>
        <dbReference type="ARBA" id="ARBA00006448"/>
    </source>
</evidence>
<dbReference type="Pfam" id="PF04239">
    <property type="entry name" value="DUF421"/>
    <property type="match status" value="1"/>
</dbReference>
<dbReference type="GO" id="GO:0005886">
    <property type="term" value="C:plasma membrane"/>
    <property type="evidence" value="ECO:0007669"/>
    <property type="project" value="UniProtKB-SubCell"/>
</dbReference>
<comment type="similarity">
    <text evidence="2">Belongs to the UPF0702 family.</text>
</comment>
<evidence type="ECO:0000256" key="7">
    <source>
        <dbReference type="SAM" id="Phobius"/>
    </source>
</evidence>
<dbReference type="AlphaFoldDB" id="A0A1M5P0I8"/>
<evidence type="ECO:0000256" key="6">
    <source>
        <dbReference type="ARBA" id="ARBA00023136"/>
    </source>
</evidence>
<reference evidence="10" key="1">
    <citation type="submission" date="2016-11" db="EMBL/GenBank/DDBJ databases">
        <authorList>
            <person name="Varghese N."/>
            <person name="Submissions S."/>
        </authorList>
    </citation>
    <scope>NUCLEOTIDE SEQUENCE [LARGE SCALE GENOMIC DNA]</scope>
    <source>
        <strain evidence="10">DSM 15285</strain>
    </source>
</reference>
<organism evidence="9 10">
    <name type="scientific">Tepidibacter thalassicus DSM 15285</name>
    <dbReference type="NCBI Taxonomy" id="1123350"/>
    <lineage>
        <taxon>Bacteria</taxon>
        <taxon>Bacillati</taxon>
        <taxon>Bacillota</taxon>
        <taxon>Clostridia</taxon>
        <taxon>Peptostreptococcales</taxon>
        <taxon>Peptostreptococcaceae</taxon>
        <taxon>Tepidibacter</taxon>
    </lineage>
</organism>
<sequence>MIIILIRTLILYTFVLISMRIMGKGELSEMQPFELVVTLMIAELAALPMEDVRLPLINGIVAIITILFAQIIISYLNLKSEKARKIICGKPSILINKGVINEKELKNLRINMNDLIEQLRIKNHPVIKDIEYAILETSGDLTVIPKTTEEKTTSVEGLPISLIIDGHIDYEGLKKINKDTLWLKNELKKQRINDIEDVFFCYIDKNKNLFVQKKE</sequence>
<feature type="transmembrane region" description="Helical" evidence="7">
    <location>
        <begin position="55"/>
        <end position="76"/>
    </location>
</feature>
<dbReference type="Gene3D" id="3.30.240.20">
    <property type="entry name" value="bsu07140 like domains"/>
    <property type="match status" value="2"/>
</dbReference>
<dbReference type="OrthoDB" id="1682423at2"/>